<evidence type="ECO:0000313" key="9">
    <source>
        <dbReference type="Proteomes" id="UP000232595"/>
    </source>
</evidence>
<comment type="function">
    <text evidence="6">Self-assembles to form an icosahedral capsid.</text>
</comment>
<feature type="region of interest" description="Disordered" evidence="7">
    <location>
        <begin position="603"/>
        <end position="640"/>
    </location>
</feature>
<keyword evidence="5 6" id="KW-0946">Virion</keyword>
<keyword evidence="4 6" id="KW-0167">Capsid protein</keyword>
<dbReference type="EMBL" id="EF538882">
    <property type="protein sequence ID" value="ABU55896.1"/>
    <property type="molecule type" value="Genomic_DNA"/>
</dbReference>
<name>A8DMR2_9VIRU</name>
<comment type="similarity">
    <text evidence="2 6">Belongs to the anelloviridae capsid protein family.</text>
</comment>
<proteinExistence type="inferred from homology"/>
<dbReference type="RefSeq" id="YP_009505741.1">
    <property type="nucleotide sequence ID" value="NC_038347.1"/>
</dbReference>
<organism evidence="8 9">
    <name type="scientific">Torque teno mini virus 12</name>
    <dbReference type="NCBI Taxonomy" id="2065038"/>
    <lineage>
        <taxon>Viruses</taxon>
        <taxon>Monodnaviria</taxon>
        <taxon>Shotokuvirae</taxon>
        <taxon>Commensaviricota</taxon>
        <taxon>Cardeaviricetes</taxon>
        <taxon>Sanitavirales</taxon>
        <taxon>Anelloviridae</taxon>
        <taxon>Betatorquevirus</taxon>
        <taxon>Betatorquevirus homini12</taxon>
    </lineage>
</organism>
<dbReference type="GO" id="GO:0039615">
    <property type="term" value="C:T=1 icosahedral viral capsid"/>
    <property type="evidence" value="ECO:0007669"/>
    <property type="project" value="UniProtKB-UniRule"/>
</dbReference>
<dbReference type="OrthoDB" id="3295at10239"/>
<evidence type="ECO:0000256" key="5">
    <source>
        <dbReference type="ARBA" id="ARBA00022844"/>
    </source>
</evidence>
<protein>
    <recommendedName>
        <fullName evidence="6">Capsid protein</fullName>
    </recommendedName>
</protein>
<sequence length="661" mass="77653">MPYYWRGWRRRRRRRFWRRRAGAPFRRRRYWRYRYRVRRLRRKPKKLPIKQWQPTKMRRLTVTGKYPLFEGTSERIGNNNTQSIDTIAPYLFPSGGLFSITVFTLKGLYELHLKARNWWSISNCNLPLIKYRGCKITLYRNVDVDYVTVYTRCGSLTATEELYRSCQPSLLLLNKHKKVLTCKKNNNKRKISKTIKIPPPTLMQNKWYFQKDFAKYPLVMILSAALSLDRYYTSANSISSTIGFASINTTIFQYSDFKSPNLTQPYKPNDEYWLRTWTNQTITNFSAVETQRVILLGNTNDYQPGEPMGDEKAHYEDYFKTKTKWGNPFYAPYFEPEPQKIFMIKNLNKLQTANPTEKIQNLNCTLLPPEKTVLTICRYNPQNDRSAHNALYASPVTTARTKWGATTKPELNTEGLPLWLLSFGFHDWLLKSEKVQRLDLDYVYVILSDYITPKMEHYVPVDPNFTQGRSPFEITDHMRPPDVGYWFPKTSYQHTVFSEIINTGPGTVKLPPRISVEASMKYKFYFTLGGCPPPMDNVCDPQAQPDFPQPGNIISPTLLQDPEYPIEYYLQAFDERRGLLTKKAAKRIKKDYETQQAILSSTGQTAMDVQLKTPETTSTEDSSEEEKEPQTLQFQLQRHKRKQRKLRHRILQLLKLAENMS</sequence>
<keyword evidence="9" id="KW-1185">Reference proteome</keyword>
<accession>A8DMR2</accession>
<comment type="subcellular location">
    <subcellularLocation>
        <location evidence="1 6">Virion</location>
    </subcellularLocation>
</comment>
<dbReference type="InterPro" id="IPR004219">
    <property type="entry name" value="TTvirus_Unk"/>
</dbReference>
<evidence type="ECO:0000256" key="7">
    <source>
        <dbReference type="SAM" id="MobiDB-lite"/>
    </source>
</evidence>
<reference evidence="8 9" key="1">
    <citation type="journal article" date="2007" name="J. Gen. Virol.">
        <title>Circular genomes related to anelloviruses identified in human and animal samples by using a combined rolling-circle amplification/sequence-independent single primer amplification approach.</title>
        <authorList>
            <person name="Biagini P."/>
            <person name="Uch R."/>
            <person name="Belhouchet M."/>
            <person name="Attoui H."/>
            <person name="Cantaloube J.F."/>
            <person name="Brisbarre N."/>
            <person name="de Micco P."/>
        </authorList>
    </citation>
    <scope>NUCLEOTIDE SEQUENCE [LARGE SCALE GENOMIC DNA]</scope>
    <source>
        <strain evidence="8">LIL-y3</strain>
    </source>
</reference>
<dbReference type="KEGG" id="vg:37616651"/>
<evidence type="ECO:0000256" key="1">
    <source>
        <dbReference type="ARBA" id="ARBA00004328"/>
    </source>
</evidence>
<dbReference type="GeneID" id="37616651"/>
<keyword evidence="3 6" id="KW-1140">T=1 icosahedral capsid protein</keyword>
<evidence type="ECO:0000313" key="8">
    <source>
        <dbReference type="EMBL" id="ABU55896.1"/>
    </source>
</evidence>
<evidence type="ECO:0000256" key="2">
    <source>
        <dbReference type="ARBA" id="ARBA00006131"/>
    </source>
</evidence>
<dbReference type="Proteomes" id="UP000232595">
    <property type="component" value="Segment"/>
</dbReference>
<dbReference type="Pfam" id="PF02956">
    <property type="entry name" value="TT_ORF1"/>
    <property type="match status" value="1"/>
</dbReference>
<evidence type="ECO:0000256" key="3">
    <source>
        <dbReference type="ARBA" id="ARBA00022431"/>
    </source>
</evidence>
<evidence type="ECO:0000256" key="6">
    <source>
        <dbReference type="RuleBase" id="RU361230"/>
    </source>
</evidence>
<evidence type="ECO:0000256" key="4">
    <source>
        <dbReference type="ARBA" id="ARBA00022561"/>
    </source>
</evidence>